<reference evidence="2 3" key="1">
    <citation type="submission" date="2019-05" db="EMBL/GenBank/DDBJ databases">
        <title>Genome sequence of Cellulomonas hominis strain CS1.</title>
        <authorList>
            <person name="Belmont J."/>
            <person name="Maclea K.S."/>
        </authorList>
    </citation>
    <scope>NUCLEOTIDE SEQUENCE [LARGE SCALE GENOMIC DNA]</scope>
    <source>
        <strain evidence="2 3">CS1</strain>
    </source>
</reference>
<feature type="transmembrane region" description="Helical" evidence="1">
    <location>
        <begin position="6"/>
        <end position="26"/>
    </location>
</feature>
<evidence type="ECO:0000313" key="2">
    <source>
        <dbReference type="EMBL" id="TKR27141.1"/>
    </source>
</evidence>
<proteinExistence type="predicted"/>
<keyword evidence="1" id="KW-0472">Membrane</keyword>
<dbReference type="EMBL" id="SZYE01000006">
    <property type="protein sequence ID" value="TKR27141.1"/>
    <property type="molecule type" value="Genomic_DNA"/>
</dbReference>
<dbReference type="AlphaFoldDB" id="A0A7Z8K2H6"/>
<comment type="caution">
    <text evidence="2">The sequence shown here is derived from an EMBL/GenBank/DDBJ whole genome shotgun (WGS) entry which is preliminary data.</text>
</comment>
<keyword evidence="1" id="KW-1133">Transmembrane helix</keyword>
<dbReference type="RefSeq" id="WP_195969122.1">
    <property type="nucleotide sequence ID" value="NZ_SZYE01000006.1"/>
</dbReference>
<name>A0A7Z8K2H6_9CELL</name>
<protein>
    <submittedName>
        <fullName evidence="2">Uncharacterized protein</fullName>
    </submittedName>
</protein>
<dbReference type="Proteomes" id="UP000308121">
    <property type="component" value="Unassembled WGS sequence"/>
</dbReference>
<evidence type="ECO:0000256" key="1">
    <source>
        <dbReference type="SAM" id="Phobius"/>
    </source>
</evidence>
<sequence>MDAAAWISVVGAAVALGVGIASWFQLSAMKEQTELQRQVQRDAATPYVWVDFRTDQAHAWLVQLVVKNEGPTVAEKVRVQIDPPVNRVGSRARASSEFGDLSELAALSSGITSMPPGREMRWTIGSSPDVLKEKALGKHHVTVTFEGPFGPVGPLEYDLDFADFPGSAVQPPGSLNQIAESIDKLTKRMS</sequence>
<evidence type="ECO:0000313" key="3">
    <source>
        <dbReference type="Proteomes" id="UP000308121"/>
    </source>
</evidence>
<gene>
    <name evidence="2" type="ORF">FA014_01940</name>
</gene>
<organism evidence="2 3">
    <name type="scientific">Cellulomonas hominis</name>
    <dbReference type="NCBI Taxonomy" id="156981"/>
    <lineage>
        <taxon>Bacteria</taxon>
        <taxon>Bacillati</taxon>
        <taxon>Actinomycetota</taxon>
        <taxon>Actinomycetes</taxon>
        <taxon>Micrococcales</taxon>
        <taxon>Cellulomonadaceae</taxon>
        <taxon>Cellulomonas</taxon>
    </lineage>
</organism>
<keyword evidence="1" id="KW-0812">Transmembrane</keyword>
<accession>A0A7Z8K2H6</accession>